<keyword evidence="2" id="KW-0167">Capsid protein</keyword>
<evidence type="ECO:0000313" key="4">
    <source>
        <dbReference type="EMBL" id="QDH89402.1"/>
    </source>
</evidence>
<accession>A0A514D734</accession>
<reference evidence="4" key="1">
    <citation type="submission" date="2019-05" db="EMBL/GenBank/DDBJ databases">
        <title>Metatranscriptomic reconstruction reveals RNA viruses with the potential to shape carbon cycling in soil.</title>
        <authorList>
            <person name="Starr E.P."/>
            <person name="Nuccio E."/>
            <person name="Pett-Ridge J."/>
            <person name="Banfield J.F."/>
            <person name="Firestone M.K."/>
        </authorList>
    </citation>
    <scope>NUCLEOTIDE SEQUENCE</scope>
    <source>
        <strain evidence="4">H1_Bulk_Litter_4_scaffold_482</strain>
    </source>
</reference>
<dbReference type="EMBL" id="MN034792">
    <property type="protein sequence ID" value="QDH89402.1"/>
    <property type="molecule type" value="Genomic_RNA"/>
</dbReference>
<dbReference type="Gene3D" id="3.30.380.10">
    <property type="entry name" value="MS2 Viral Coat Protein"/>
    <property type="match status" value="1"/>
</dbReference>
<evidence type="ECO:0000256" key="3">
    <source>
        <dbReference type="ARBA" id="ARBA00022844"/>
    </source>
</evidence>
<keyword evidence="3" id="KW-0946">Virion</keyword>
<sequence>MTTMASITVKKNDGVTDIVWTGVTASAGDKTPALWRSDTAVGTVGQKPVVTMSGQSNSNGDVRRINLDGSYPSVYTDSTTSLTSIRSKMRFTGSFAMPQDATASDINEFVAQITNLVASPLFKSSIQAGFAPV</sequence>
<dbReference type="InterPro" id="IPR015954">
    <property type="entry name" value="Phage_RNA-type_capsid"/>
</dbReference>
<organism evidence="4">
    <name type="scientific">Leviviridae sp</name>
    <dbReference type="NCBI Taxonomy" id="2027243"/>
    <lineage>
        <taxon>Viruses</taxon>
        <taxon>Riboviria</taxon>
        <taxon>Orthornavirae</taxon>
        <taxon>Lenarviricota</taxon>
        <taxon>Leviviricetes</taxon>
        <taxon>Norzivirales</taxon>
        <taxon>Fiersviridae</taxon>
    </lineage>
</organism>
<protein>
    <submittedName>
        <fullName evidence="4">Uncharacterized protein</fullName>
    </submittedName>
</protein>
<evidence type="ECO:0000256" key="1">
    <source>
        <dbReference type="ARBA" id="ARBA00004328"/>
    </source>
</evidence>
<proteinExistence type="predicted"/>
<dbReference type="GO" id="GO:0019028">
    <property type="term" value="C:viral capsid"/>
    <property type="evidence" value="ECO:0007669"/>
    <property type="project" value="UniProtKB-KW"/>
</dbReference>
<name>A0A514D734_9VIRU</name>
<gene>
    <name evidence="4" type="ORF">H1BulkLitter4482_000002</name>
</gene>
<comment type="subcellular location">
    <subcellularLocation>
        <location evidence="1">Virion</location>
    </subcellularLocation>
</comment>
<evidence type="ECO:0000256" key="2">
    <source>
        <dbReference type="ARBA" id="ARBA00022561"/>
    </source>
</evidence>